<dbReference type="GO" id="GO:0003700">
    <property type="term" value="F:DNA-binding transcription factor activity"/>
    <property type="evidence" value="ECO:0007669"/>
    <property type="project" value="InterPro"/>
</dbReference>
<dbReference type="InterPro" id="IPR000524">
    <property type="entry name" value="Tscrpt_reg_HTH_GntR"/>
</dbReference>
<dbReference type="PROSITE" id="PS50949">
    <property type="entry name" value="HTH_GNTR"/>
    <property type="match status" value="1"/>
</dbReference>
<dbReference type="SMART" id="SM00895">
    <property type="entry name" value="FCD"/>
    <property type="match status" value="1"/>
</dbReference>
<comment type="caution">
    <text evidence="5">The sequence shown here is derived from an EMBL/GenBank/DDBJ whole genome shotgun (WGS) entry which is preliminary data.</text>
</comment>
<dbReference type="AlphaFoldDB" id="A0A512BZ12"/>
<evidence type="ECO:0000256" key="1">
    <source>
        <dbReference type="ARBA" id="ARBA00023015"/>
    </source>
</evidence>
<keyword evidence="1" id="KW-0805">Transcription regulation</keyword>
<evidence type="ECO:0000256" key="2">
    <source>
        <dbReference type="ARBA" id="ARBA00023125"/>
    </source>
</evidence>
<dbReference type="SMART" id="SM00345">
    <property type="entry name" value="HTH_GNTR"/>
    <property type="match status" value="1"/>
</dbReference>
<evidence type="ECO:0000313" key="6">
    <source>
        <dbReference type="Proteomes" id="UP000321085"/>
    </source>
</evidence>
<dbReference type="OrthoDB" id="8680240at2"/>
<dbReference type="EMBL" id="BJYU01000093">
    <property type="protein sequence ID" value="GEO17199.1"/>
    <property type="molecule type" value="Genomic_DNA"/>
</dbReference>
<dbReference type="Proteomes" id="UP000321085">
    <property type="component" value="Unassembled WGS sequence"/>
</dbReference>
<protein>
    <submittedName>
        <fullName evidence="5">GntR family transcriptional regulator</fullName>
    </submittedName>
</protein>
<dbReference type="InterPro" id="IPR036390">
    <property type="entry name" value="WH_DNA-bd_sf"/>
</dbReference>
<evidence type="ECO:0000256" key="3">
    <source>
        <dbReference type="ARBA" id="ARBA00023163"/>
    </source>
</evidence>
<evidence type="ECO:0000259" key="4">
    <source>
        <dbReference type="PROSITE" id="PS50949"/>
    </source>
</evidence>
<dbReference type="PANTHER" id="PTHR43537">
    <property type="entry name" value="TRANSCRIPTIONAL REGULATOR, GNTR FAMILY"/>
    <property type="match status" value="1"/>
</dbReference>
<accession>A0A512BZ12</accession>
<sequence>MNLKIVKAQKEFGKTVAADIAYRLREEILSCRLPPGEPLRFEALRASFGASFTTLREALMSLVADGLVAAEGQRGFRVAPISLDDLFDITSTRVLIEIEALRQAIAKGDDEWEIGIISALHRLNRIEERIKTPPGEDLNWRRAHREFHQALISACGSPTLLAIHDSLFDRSERYRSVSATYRPYDRNKVGEHRALMSATVGRDTDLAVKLIEKHIRDTADNVATYAAEHFDRPALHMTAKAALAK</sequence>
<gene>
    <name evidence="5" type="ORF">MAE02_48950</name>
</gene>
<reference evidence="5 6" key="1">
    <citation type="submission" date="2019-07" db="EMBL/GenBank/DDBJ databases">
        <title>Whole genome shotgun sequence of Microvirga aerophila NBRC 106136.</title>
        <authorList>
            <person name="Hosoyama A."/>
            <person name="Uohara A."/>
            <person name="Ohji S."/>
            <person name="Ichikawa N."/>
        </authorList>
    </citation>
    <scope>NUCLEOTIDE SEQUENCE [LARGE SCALE GENOMIC DNA]</scope>
    <source>
        <strain evidence="5 6">NBRC 106136</strain>
    </source>
</reference>
<dbReference type="Pfam" id="PF07729">
    <property type="entry name" value="FCD"/>
    <property type="match status" value="1"/>
</dbReference>
<dbReference type="Gene3D" id="1.20.120.530">
    <property type="entry name" value="GntR ligand-binding domain-like"/>
    <property type="match status" value="1"/>
</dbReference>
<dbReference type="SUPFAM" id="SSF48008">
    <property type="entry name" value="GntR ligand-binding domain-like"/>
    <property type="match status" value="1"/>
</dbReference>
<dbReference type="InterPro" id="IPR011711">
    <property type="entry name" value="GntR_C"/>
</dbReference>
<feature type="domain" description="HTH gntR-type" evidence="4">
    <location>
        <begin position="14"/>
        <end position="81"/>
    </location>
</feature>
<name>A0A512BZ12_9HYPH</name>
<dbReference type="CDD" id="cd07377">
    <property type="entry name" value="WHTH_GntR"/>
    <property type="match status" value="1"/>
</dbReference>
<organism evidence="5 6">
    <name type="scientific">Microvirga aerophila</name>
    <dbReference type="NCBI Taxonomy" id="670291"/>
    <lineage>
        <taxon>Bacteria</taxon>
        <taxon>Pseudomonadati</taxon>
        <taxon>Pseudomonadota</taxon>
        <taxon>Alphaproteobacteria</taxon>
        <taxon>Hyphomicrobiales</taxon>
        <taxon>Methylobacteriaceae</taxon>
        <taxon>Microvirga</taxon>
    </lineage>
</organism>
<dbReference type="InterPro" id="IPR036388">
    <property type="entry name" value="WH-like_DNA-bd_sf"/>
</dbReference>
<keyword evidence="2" id="KW-0238">DNA-binding</keyword>
<dbReference type="SUPFAM" id="SSF46785">
    <property type="entry name" value="Winged helix' DNA-binding domain"/>
    <property type="match status" value="1"/>
</dbReference>
<proteinExistence type="predicted"/>
<keyword evidence="3" id="KW-0804">Transcription</keyword>
<evidence type="ECO:0000313" key="5">
    <source>
        <dbReference type="EMBL" id="GEO17199.1"/>
    </source>
</evidence>
<keyword evidence="6" id="KW-1185">Reference proteome</keyword>
<dbReference type="RefSeq" id="WP_114188647.1">
    <property type="nucleotide sequence ID" value="NZ_BJYU01000093.1"/>
</dbReference>
<dbReference type="GO" id="GO:0003677">
    <property type="term" value="F:DNA binding"/>
    <property type="evidence" value="ECO:0007669"/>
    <property type="project" value="UniProtKB-KW"/>
</dbReference>
<dbReference type="PANTHER" id="PTHR43537:SF20">
    <property type="entry name" value="HTH-TYPE TRANSCRIPTIONAL REPRESSOR GLAR"/>
    <property type="match status" value="1"/>
</dbReference>
<dbReference type="Pfam" id="PF00392">
    <property type="entry name" value="GntR"/>
    <property type="match status" value="1"/>
</dbReference>
<dbReference type="Gene3D" id="1.10.10.10">
    <property type="entry name" value="Winged helix-like DNA-binding domain superfamily/Winged helix DNA-binding domain"/>
    <property type="match status" value="1"/>
</dbReference>
<dbReference type="InterPro" id="IPR008920">
    <property type="entry name" value="TF_FadR/GntR_C"/>
</dbReference>